<evidence type="ECO:0000256" key="1">
    <source>
        <dbReference type="SAM" id="MobiDB-lite"/>
    </source>
</evidence>
<protein>
    <submittedName>
        <fullName evidence="2">Transcriptional regulator</fullName>
    </submittedName>
</protein>
<dbReference type="InterPro" id="IPR036390">
    <property type="entry name" value="WH_DNA-bd_sf"/>
</dbReference>
<comment type="caution">
    <text evidence="2">The sequence shown here is derived from an EMBL/GenBank/DDBJ whole genome shotgun (WGS) entry which is preliminary data.</text>
</comment>
<reference evidence="2 3" key="1">
    <citation type="submission" date="2017-08" db="EMBL/GenBank/DDBJ databases">
        <title>The strain WRN001 was isolated from Binhai saline alkaline soil, Tianjin, China.</title>
        <authorList>
            <person name="Liu D."/>
            <person name="Zhang G."/>
        </authorList>
    </citation>
    <scope>NUCLEOTIDE SEQUENCE [LARGE SCALE GENOMIC DNA]</scope>
    <source>
        <strain evidence="2 3">WN019</strain>
    </source>
</reference>
<feature type="region of interest" description="Disordered" evidence="1">
    <location>
        <begin position="192"/>
        <end position="242"/>
    </location>
</feature>
<evidence type="ECO:0000313" key="3">
    <source>
        <dbReference type="Proteomes" id="UP000218083"/>
    </source>
</evidence>
<dbReference type="SUPFAM" id="SSF46785">
    <property type="entry name" value="Winged helix' DNA-binding domain"/>
    <property type="match status" value="1"/>
</dbReference>
<dbReference type="AlphaFoldDB" id="A0A2A2F690"/>
<dbReference type="InterPro" id="IPR036388">
    <property type="entry name" value="WH-like_DNA-bd_sf"/>
</dbReference>
<name>A0A2A2F690_9EURY</name>
<dbReference type="EMBL" id="NSKC01000012">
    <property type="protein sequence ID" value="PAU80330.1"/>
    <property type="molecule type" value="Genomic_DNA"/>
</dbReference>
<evidence type="ECO:0000313" key="2">
    <source>
        <dbReference type="EMBL" id="PAU80330.1"/>
    </source>
</evidence>
<sequence>MVSSFVTLYKMSYDTEHVRNAGDTPRTITGISTFTELLQNPSLASLYTSIRRSTAATGPELIETTTVSKKTVYDYLHKLEQAGLISKVNDDGGTAVYTAEEFELTLTVRETEVSITPELIEVIAQKNEYPAIERVLEDHGIVTFALAYDLVKAHSEGNVTIRQIASLTDLSAGTAYDLVEALYSILNLGDDESSPTTYPADIQQTGENSTSDAHSEARQDSSATEEPAPEDWIESTDDTEQD</sequence>
<accession>A0A2A2F690</accession>
<feature type="compositionally biased region" description="Acidic residues" evidence="1">
    <location>
        <begin position="227"/>
        <end position="242"/>
    </location>
</feature>
<dbReference type="Gene3D" id="1.10.10.10">
    <property type="entry name" value="Winged helix-like DNA-binding domain superfamily/Winged helix DNA-binding domain"/>
    <property type="match status" value="1"/>
</dbReference>
<organism evidence="2 3">
    <name type="scientific">Halorubrum salipaludis</name>
    <dbReference type="NCBI Taxonomy" id="2032630"/>
    <lineage>
        <taxon>Archaea</taxon>
        <taxon>Methanobacteriati</taxon>
        <taxon>Methanobacteriota</taxon>
        <taxon>Stenosarchaea group</taxon>
        <taxon>Halobacteria</taxon>
        <taxon>Halobacteriales</taxon>
        <taxon>Haloferacaceae</taxon>
        <taxon>Halorubrum</taxon>
    </lineage>
</organism>
<gene>
    <name evidence="2" type="ORF">CK500_15710</name>
</gene>
<proteinExistence type="predicted"/>
<keyword evidence="3" id="KW-1185">Reference proteome</keyword>
<dbReference type="Proteomes" id="UP000218083">
    <property type="component" value="Unassembled WGS sequence"/>
</dbReference>
<feature type="compositionally biased region" description="Polar residues" evidence="1">
    <location>
        <begin position="194"/>
        <end position="212"/>
    </location>
</feature>